<dbReference type="InterPro" id="IPR010310">
    <property type="entry name" value="T7SS_ESAT-6-like"/>
</dbReference>
<comment type="caution">
    <text evidence="2">The sequence shown here is derived from an EMBL/GenBank/DDBJ whole genome shotgun (WGS) entry which is preliminary data.</text>
</comment>
<evidence type="ECO:0000313" key="3">
    <source>
        <dbReference type="Proteomes" id="UP000229681"/>
    </source>
</evidence>
<dbReference type="NCBIfam" id="TIGR03930">
    <property type="entry name" value="WXG100_ESAT6"/>
    <property type="match status" value="1"/>
</dbReference>
<dbReference type="SUPFAM" id="SSF140453">
    <property type="entry name" value="EsxAB dimer-like"/>
    <property type="match status" value="1"/>
</dbReference>
<protein>
    <recommendedName>
        <fullName evidence="1">ESAT-6-like protein</fullName>
    </recommendedName>
</protein>
<dbReference type="Gene3D" id="1.10.287.1060">
    <property type="entry name" value="ESAT-6-like"/>
    <property type="match status" value="1"/>
</dbReference>
<dbReference type="Proteomes" id="UP000229681">
    <property type="component" value="Unassembled WGS sequence"/>
</dbReference>
<reference evidence="2 3" key="1">
    <citation type="submission" date="2017-11" db="EMBL/GenBank/DDBJ databases">
        <title>Evolution of Phototrophy in the Chloroflexi Phylum Driven by Horizontal Gene Transfer.</title>
        <authorList>
            <person name="Ward L.M."/>
            <person name="Hemp J."/>
            <person name="Shih P.M."/>
            <person name="Mcglynn S.E."/>
            <person name="Fischer W."/>
        </authorList>
    </citation>
    <scope>NUCLEOTIDE SEQUENCE [LARGE SCALE GENOMIC DNA]</scope>
    <source>
        <strain evidence="2">JP3_13</strain>
    </source>
</reference>
<evidence type="ECO:0000313" key="2">
    <source>
        <dbReference type="EMBL" id="PJF36864.1"/>
    </source>
</evidence>
<gene>
    <name evidence="2" type="ORF">CUN49_03275</name>
</gene>
<dbReference type="EMBL" id="PGTM01000027">
    <property type="protein sequence ID" value="PJF36864.1"/>
    <property type="molecule type" value="Genomic_DNA"/>
</dbReference>
<evidence type="ECO:0000256" key="1">
    <source>
        <dbReference type="RuleBase" id="RU362001"/>
    </source>
</evidence>
<organism evidence="2 3">
    <name type="scientific">Candidatus Thermofonsia Clade 1 bacterium</name>
    <dbReference type="NCBI Taxonomy" id="2364210"/>
    <lineage>
        <taxon>Bacteria</taxon>
        <taxon>Bacillati</taxon>
        <taxon>Chloroflexota</taxon>
        <taxon>Candidatus Thermofontia</taxon>
        <taxon>Candidatus Thermofonsia Clade 1</taxon>
    </lineage>
</organism>
<dbReference type="Pfam" id="PF06013">
    <property type="entry name" value="WXG100"/>
    <property type="match status" value="1"/>
</dbReference>
<dbReference type="AlphaFoldDB" id="A0A2M8PH45"/>
<accession>A0A2M8PH45</accession>
<comment type="similarity">
    <text evidence="1">Belongs to the WXG100 family.</text>
</comment>
<dbReference type="InterPro" id="IPR036689">
    <property type="entry name" value="ESAT-6-like_sf"/>
</dbReference>
<name>A0A2M8PH45_9CHLR</name>
<proteinExistence type="inferred from homology"/>
<sequence length="99" mass="10891">MGAPKIQADYDSLDQIAANFSKESDQTKQLLQRVKSCVDQLRNGGWIGKGAESFYKEMEEVVNPAMQRMMSALAEASSATKRVAEALRKAEEEGCALFS</sequence>